<dbReference type="Proteomes" id="UP000663882">
    <property type="component" value="Unassembled WGS sequence"/>
</dbReference>
<dbReference type="OrthoDB" id="9989023at2759"/>
<evidence type="ECO:0000313" key="7">
    <source>
        <dbReference type="EMBL" id="CAF1214015.1"/>
    </source>
</evidence>
<protein>
    <recommendedName>
        <fullName evidence="6">G-protein coupled receptors family 1 profile domain-containing protein</fullName>
    </recommendedName>
</protein>
<dbReference type="Proteomes" id="UP000663823">
    <property type="component" value="Unassembled WGS sequence"/>
</dbReference>
<feature type="transmembrane region" description="Helical" evidence="5">
    <location>
        <begin position="139"/>
        <end position="158"/>
    </location>
</feature>
<gene>
    <name evidence="8" type="ORF">OTI717_LOCUS29673</name>
    <name evidence="7" type="ORF">RFH988_LOCUS25277</name>
</gene>
<feature type="transmembrane region" description="Helical" evidence="5">
    <location>
        <begin position="270"/>
        <end position="291"/>
    </location>
</feature>
<keyword evidence="4 5" id="KW-0472">Membrane</keyword>
<evidence type="ECO:0000259" key="6">
    <source>
        <dbReference type="PROSITE" id="PS50262"/>
    </source>
</evidence>
<dbReference type="InterPro" id="IPR017452">
    <property type="entry name" value="GPCR_Rhodpsn_7TM"/>
</dbReference>
<feature type="domain" description="G-protein coupled receptors family 1 profile" evidence="6">
    <location>
        <begin position="66"/>
        <end position="328"/>
    </location>
</feature>
<evidence type="ECO:0000256" key="2">
    <source>
        <dbReference type="ARBA" id="ARBA00022692"/>
    </source>
</evidence>
<evidence type="ECO:0000313" key="9">
    <source>
        <dbReference type="Proteomes" id="UP000663882"/>
    </source>
</evidence>
<dbReference type="AlphaFoldDB" id="A0A814XEN8"/>
<dbReference type="EMBL" id="CAJOAX010007587">
    <property type="protein sequence ID" value="CAF4013241.1"/>
    <property type="molecule type" value="Genomic_DNA"/>
</dbReference>
<keyword evidence="2 5" id="KW-0812">Transmembrane</keyword>
<accession>A0A814XEN8</accession>
<feature type="transmembrane region" description="Helical" evidence="5">
    <location>
        <begin position="70"/>
        <end position="91"/>
    </location>
</feature>
<dbReference type="EMBL" id="CAJNOO010001912">
    <property type="protein sequence ID" value="CAF1214015.1"/>
    <property type="molecule type" value="Genomic_DNA"/>
</dbReference>
<dbReference type="PROSITE" id="PS50262">
    <property type="entry name" value="G_PROTEIN_RECEP_F1_2"/>
    <property type="match status" value="1"/>
</dbReference>
<evidence type="ECO:0000256" key="5">
    <source>
        <dbReference type="SAM" id="Phobius"/>
    </source>
</evidence>
<evidence type="ECO:0000256" key="3">
    <source>
        <dbReference type="ARBA" id="ARBA00022989"/>
    </source>
</evidence>
<dbReference type="GO" id="GO:0016020">
    <property type="term" value="C:membrane"/>
    <property type="evidence" value="ECO:0007669"/>
    <property type="project" value="UniProtKB-SubCell"/>
</dbReference>
<comment type="subcellular location">
    <subcellularLocation>
        <location evidence="1">Membrane</location>
    </subcellularLocation>
</comment>
<feature type="transmembrane region" description="Helical" evidence="5">
    <location>
        <begin position="235"/>
        <end position="258"/>
    </location>
</feature>
<keyword evidence="3 5" id="KW-1133">Transmembrane helix</keyword>
<reference evidence="7" key="1">
    <citation type="submission" date="2021-02" db="EMBL/GenBank/DDBJ databases">
        <authorList>
            <person name="Nowell W R."/>
        </authorList>
    </citation>
    <scope>NUCLEOTIDE SEQUENCE</scope>
</reference>
<proteinExistence type="predicted"/>
<evidence type="ECO:0000256" key="1">
    <source>
        <dbReference type="ARBA" id="ARBA00004370"/>
    </source>
</evidence>
<sequence length="399" mass="46442">MSTTASTTISSTISITTSTTTSTTTAPTTILSDDAVFHMITKFLNGTKLYSHQETDLIEPENYPARNIHIIIWIFTIITYVLAIPIAIRLIRTKAYLNIIDYFSFHIILCSFIAWIPSLIAILYNWFQIFTLRLCRLHYVILSTNLTVPFFFILYMIVERFLYAHPSYKQKFTHFSNMFYIHLYAIFTWLFIMLIYALASPFTQRDTISKISQYTTKYCPYSYSKLSAISTARSIIYFCLFVPSIILIGFVLRYFYLMRGTNQISPIQKLWTIRVTSLLCIIVFYDIYLYYLEHITDTYKSVFLASILRSTYYLVQLIVIACTDPYWLEILFERCICLCCTLTGRRRKPTTPVAISTETEIHNLPYSSSQGHYSLVDDTVNDEFDEATHGPEPTLRVIV</sequence>
<organism evidence="7 9">
    <name type="scientific">Rotaria sordida</name>
    <dbReference type="NCBI Taxonomy" id="392033"/>
    <lineage>
        <taxon>Eukaryota</taxon>
        <taxon>Metazoa</taxon>
        <taxon>Spiralia</taxon>
        <taxon>Gnathifera</taxon>
        <taxon>Rotifera</taxon>
        <taxon>Eurotatoria</taxon>
        <taxon>Bdelloidea</taxon>
        <taxon>Philodinida</taxon>
        <taxon>Philodinidae</taxon>
        <taxon>Rotaria</taxon>
    </lineage>
</organism>
<evidence type="ECO:0000256" key="4">
    <source>
        <dbReference type="ARBA" id="ARBA00023136"/>
    </source>
</evidence>
<evidence type="ECO:0000313" key="8">
    <source>
        <dbReference type="EMBL" id="CAF4013241.1"/>
    </source>
</evidence>
<name>A0A814XEN8_9BILA</name>
<feature type="transmembrane region" description="Helical" evidence="5">
    <location>
        <begin position="179"/>
        <end position="199"/>
    </location>
</feature>
<feature type="transmembrane region" description="Helical" evidence="5">
    <location>
        <begin position="103"/>
        <end position="127"/>
    </location>
</feature>
<comment type="caution">
    <text evidence="7">The sequence shown here is derived from an EMBL/GenBank/DDBJ whole genome shotgun (WGS) entry which is preliminary data.</text>
</comment>